<evidence type="ECO:0000256" key="2">
    <source>
        <dbReference type="ARBA" id="ARBA00022759"/>
    </source>
</evidence>
<keyword evidence="4" id="KW-0378">Hydrolase</keyword>
<dbReference type="Gene3D" id="3.40.960.10">
    <property type="entry name" value="VSR Endonuclease"/>
    <property type="match status" value="1"/>
</dbReference>
<keyword evidence="3" id="KW-0227">DNA damage</keyword>
<evidence type="ECO:0000313" key="9">
    <source>
        <dbReference type="Proteomes" id="UP000306196"/>
    </source>
</evidence>
<evidence type="ECO:0000256" key="3">
    <source>
        <dbReference type="ARBA" id="ARBA00022763"/>
    </source>
</evidence>
<gene>
    <name evidence="8" type="ORF">FEM03_24085</name>
</gene>
<dbReference type="GO" id="GO:0016787">
    <property type="term" value="F:hydrolase activity"/>
    <property type="evidence" value="ECO:0007669"/>
    <property type="project" value="UniProtKB-KW"/>
</dbReference>
<accession>A0A5R8K6Y5</accession>
<name>A0A5R8K6Y5_9BACT</name>
<dbReference type="SUPFAM" id="SSF52980">
    <property type="entry name" value="Restriction endonuclease-like"/>
    <property type="match status" value="1"/>
</dbReference>
<keyword evidence="1" id="KW-0540">Nuclease</keyword>
<dbReference type="InterPro" id="IPR011335">
    <property type="entry name" value="Restrct_endonuc-II-like"/>
</dbReference>
<evidence type="ECO:0000256" key="6">
    <source>
        <dbReference type="ARBA" id="ARBA00029466"/>
    </source>
</evidence>
<keyword evidence="2 8" id="KW-0255">Endonuclease</keyword>
<evidence type="ECO:0000256" key="1">
    <source>
        <dbReference type="ARBA" id="ARBA00022722"/>
    </source>
</evidence>
<keyword evidence="5" id="KW-0234">DNA repair</keyword>
<organism evidence="8 9">
    <name type="scientific">Phragmitibacter flavus</name>
    <dbReference type="NCBI Taxonomy" id="2576071"/>
    <lineage>
        <taxon>Bacteria</taxon>
        <taxon>Pseudomonadati</taxon>
        <taxon>Verrucomicrobiota</taxon>
        <taxon>Verrucomicrobiia</taxon>
        <taxon>Verrucomicrobiales</taxon>
        <taxon>Verrucomicrobiaceae</taxon>
        <taxon>Phragmitibacter</taxon>
    </lineage>
</organism>
<dbReference type="Proteomes" id="UP000306196">
    <property type="component" value="Unassembled WGS sequence"/>
</dbReference>
<dbReference type="AlphaFoldDB" id="A0A5R8K6Y5"/>
<feature type="region of interest" description="Disordered" evidence="7">
    <location>
        <begin position="1"/>
        <end position="25"/>
    </location>
</feature>
<dbReference type="GO" id="GO:0004519">
    <property type="term" value="F:endonuclease activity"/>
    <property type="evidence" value="ECO:0007669"/>
    <property type="project" value="UniProtKB-KW"/>
</dbReference>
<sequence>MRNPPMPQKRSIKLRGSRIRSRGNKDTELKMMGVFKELGVTGWRRHLEIKTPKKDSQEQRLKVRPDFVFRKARVAVFVDGCFWHGCPKCYVSPKGNQEFWDTKKATNAARDRKVNRILKAAGWKVVRVWEHELKRVNEKRLRLRLRRVFPEGGVGGRREVGGW</sequence>
<dbReference type="EMBL" id="VAUV01000034">
    <property type="protein sequence ID" value="TLD68157.1"/>
    <property type="molecule type" value="Genomic_DNA"/>
</dbReference>
<reference evidence="8 9" key="1">
    <citation type="submission" date="2019-05" db="EMBL/GenBank/DDBJ databases">
        <title>Verrucobacter flavum gen. nov., sp. nov. a new member of the family Verrucomicrobiaceae.</title>
        <authorList>
            <person name="Szuroczki S."/>
            <person name="Abbaszade G."/>
            <person name="Szabo A."/>
            <person name="Felfoldi T."/>
            <person name="Schumann P."/>
            <person name="Boka K."/>
            <person name="Keki Z."/>
            <person name="Toumi M."/>
            <person name="Toth E."/>
        </authorList>
    </citation>
    <scope>NUCLEOTIDE SEQUENCE [LARGE SCALE GENOMIC DNA]</scope>
    <source>
        <strain evidence="8 9">MG-N-17</strain>
    </source>
</reference>
<evidence type="ECO:0000256" key="4">
    <source>
        <dbReference type="ARBA" id="ARBA00022801"/>
    </source>
</evidence>
<keyword evidence="9" id="KW-1185">Reference proteome</keyword>
<comment type="similarity">
    <text evidence="6">Belongs to the Vsr family.</text>
</comment>
<dbReference type="InterPro" id="IPR004603">
    <property type="entry name" value="DNA_mismatch_endonuc_vsr"/>
</dbReference>
<dbReference type="GO" id="GO:0006298">
    <property type="term" value="P:mismatch repair"/>
    <property type="evidence" value="ECO:0007669"/>
    <property type="project" value="InterPro"/>
</dbReference>
<comment type="caution">
    <text evidence="8">The sequence shown here is derived from an EMBL/GenBank/DDBJ whole genome shotgun (WGS) entry which is preliminary data.</text>
</comment>
<evidence type="ECO:0000256" key="7">
    <source>
        <dbReference type="SAM" id="MobiDB-lite"/>
    </source>
</evidence>
<evidence type="ECO:0000313" key="8">
    <source>
        <dbReference type="EMBL" id="TLD68157.1"/>
    </source>
</evidence>
<protein>
    <submittedName>
        <fullName evidence="8">Very short patch repair endonuclease</fullName>
    </submittedName>
</protein>
<feature type="compositionally biased region" description="Basic residues" evidence="7">
    <location>
        <begin position="10"/>
        <end position="22"/>
    </location>
</feature>
<evidence type="ECO:0000256" key="5">
    <source>
        <dbReference type="ARBA" id="ARBA00023204"/>
    </source>
</evidence>
<dbReference type="Pfam" id="PF03852">
    <property type="entry name" value="Vsr"/>
    <property type="match status" value="1"/>
</dbReference>
<proteinExistence type="inferred from homology"/>
<dbReference type="OrthoDB" id="9801520at2"/>